<reference evidence="3 4" key="1">
    <citation type="journal article" date="2017" name="Antonie Van Leeuwenhoek">
        <title>Rhizobium rhizosphaerae sp. nov., a novel species isolated from rice rhizosphere.</title>
        <authorList>
            <person name="Zhao J.J."/>
            <person name="Zhang J."/>
            <person name="Zhang R.J."/>
            <person name="Zhang C.W."/>
            <person name="Yin H.Q."/>
            <person name="Zhang X.X."/>
        </authorList>
    </citation>
    <scope>NUCLEOTIDE SEQUENCE [LARGE SCALE GENOMIC DNA]</scope>
    <source>
        <strain evidence="3 4">BSs20135</strain>
    </source>
</reference>
<feature type="region of interest" description="Disordered" evidence="1">
    <location>
        <begin position="51"/>
        <end position="109"/>
    </location>
</feature>
<feature type="compositionally biased region" description="Basic and acidic residues" evidence="1">
    <location>
        <begin position="68"/>
        <end position="77"/>
    </location>
</feature>
<keyword evidence="4" id="KW-1185">Reference proteome</keyword>
<dbReference type="OrthoDB" id="5587540at2"/>
<keyword evidence="2" id="KW-0732">Signal</keyword>
<sequence length="162" mass="18095">MLLRFNLIILLLSLWLTACSSKPEFDKAARNQFSTEIHSDGSKRFVLSMAYPTDKPKGGRGGNKRSGKKGEGGERSGKGKGGRGQSGKKRDDKQESLPQNSEYISDDEKREAIIRLLDEKIAETGYCRAGYIELNFSQMPDNTEIIGECVESASDQDKQRWD</sequence>
<evidence type="ECO:0000256" key="1">
    <source>
        <dbReference type="SAM" id="MobiDB-lite"/>
    </source>
</evidence>
<dbReference type="RefSeq" id="WP_007616280.1">
    <property type="nucleotide sequence ID" value="NZ_BAEO01000007.1"/>
</dbReference>
<gene>
    <name evidence="3" type="ORF">GARC_0480</name>
</gene>
<evidence type="ECO:0008006" key="5">
    <source>
        <dbReference type="Google" id="ProtNLM"/>
    </source>
</evidence>
<name>K6YH25_9ALTE</name>
<protein>
    <recommendedName>
        <fullName evidence="5">Lipoprotein</fullName>
    </recommendedName>
</protein>
<organism evidence="3 4">
    <name type="scientific">Paraglaciecola arctica BSs20135</name>
    <dbReference type="NCBI Taxonomy" id="493475"/>
    <lineage>
        <taxon>Bacteria</taxon>
        <taxon>Pseudomonadati</taxon>
        <taxon>Pseudomonadota</taxon>
        <taxon>Gammaproteobacteria</taxon>
        <taxon>Alteromonadales</taxon>
        <taxon>Alteromonadaceae</taxon>
        <taxon>Paraglaciecola</taxon>
    </lineage>
</organism>
<dbReference type="Proteomes" id="UP000006327">
    <property type="component" value="Unassembled WGS sequence"/>
</dbReference>
<evidence type="ECO:0000313" key="4">
    <source>
        <dbReference type="Proteomes" id="UP000006327"/>
    </source>
</evidence>
<proteinExistence type="predicted"/>
<evidence type="ECO:0000313" key="3">
    <source>
        <dbReference type="EMBL" id="GAC17462.1"/>
    </source>
</evidence>
<dbReference type="STRING" id="493475.GARC_0480"/>
<evidence type="ECO:0000256" key="2">
    <source>
        <dbReference type="SAM" id="SignalP"/>
    </source>
</evidence>
<feature type="chain" id="PRO_5003897272" description="Lipoprotein" evidence="2">
    <location>
        <begin position="19"/>
        <end position="162"/>
    </location>
</feature>
<dbReference type="PROSITE" id="PS51257">
    <property type="entry name" value="PROKAR_LIPOPROTEIN"/>
    <property type="match status" value="1"/>
</dbReference>
<dbReference type="EMBL" id="BAEO01000007">
    <property type="protein sequence ID" value="GAC17462.1"/>
    <property type="molecule type" value="Genomic_DNA"/>
</dbReference>
<comment type="caution">
    <text evidence="3">The sequence shown here is derived from an EMBL/GenBank/DDBJ whole genome shotgun (WGS) entry which is preliminary data.</text>
</comment>
<accession>K6YH25</accession>
<dbReference type="AlphaFoldDB" id="K6YH25"/>
<feature type="signal peptide" evidence="2">
    <location>
        <begin position="1"/>
        <end position="18"/>
    </location>
</feature>